<dbReference type="Proteomes" id="UP000319499">
    <property type="component" value="Unassembled WGS sequence"/>
</dbReference>
<organism evidence="2 3">
    <name type="scientific">Apibacter muscae</name>
    <dbReference type="NCBI Taxonomy" id="2509004"/>
    <lineage>
        <taxon>Bacteria</taxon>
        <taxon>Pseudomonadati</taxon>
        <taxon>Bacteroidota</taxon>
        <taxon>Flavobacteriia</taxon>
        <taxon>Flavobacteriales</taxon>
        <taxon>Weeksellaceae</taxon>
        <taxon>Apibacter</taxon>
    </lineage>
</organism>
<proteinExistence type="predicted"/>
<dbReference type="InterPro" id="IPR010982">
    <property type="entry name" value="Lambda_DNA-bd_dom_sf"/>
</dbReference>
<name>A0A563D858_9FLAO</name>
<dbReference type="CDD" id="cd00093">
    <property type="entry name" value="HTH_XRE"/>
    <property type="match status" value="1"/>
</dbReference>
<reference evidence="2 3" key="1">
    <citation type="submission" date="2019-02" db="EMBL/GenBank/DDBJ databases">
        <title>Apibacter muscae sp. nov.: a novel member of the house fly microbiota.</title>
        <authorList>
            <person name="Park R."/>
        </authorList>
    </citation>
    <scope>NUCLEOTIDE SEQUENCE [LARGE SCALE GENOMIC DNA]</scope>
    <source>
        <strain evidence="2 3">AL1</strain>
    </source>
</reference>
<evidence type="ECO:0000259" key="1">
    <source>
        <dbReference type="PROSITE" id="PS50943"/>
    </source>
</evidence>
<keyword evidence="3" id="KW-1185">Reference proteome</keyword>
<dbReference type="GO" id="GO:0003677">
    <property type="term" value="F:DNA binding"/>
    <property type="evidence" value="ECO:0007669"/>
    <property type="project" value="InterPro"/>
</dbReference>
<dbReference type="OrthoDB" id="1034290at2"/>
<dbReference type="SMART" id="SM00530">
    <property type="entry name" value="HTH_XRE"/>
    <property type="match status" value="1"/>
</dbReference>
<feature type="domain" description="HTH cro/C1-type" evidence="1">
    <location>
        <begin position="7"/>
        <end position="62"/>
    </location>
</feature>
<comment type="caution">
    <text evidence="2">The sequence shown here is derived from an EMBL/GenBank/DDBJ whole genome shotgun (WGS) entry which is preliminary data.</text>
</comment>
<dbReference type="Gene3D" id="1.10.260.40">
    <property type="entry name" value="lambda repressor-like DNA-binding domains"/>
    <property type="match status" value="1"/>
</dbReference>
<accession>A0A563D858</accession>
<protein>
    <submittedName>
        <fullName evidence="2">XRE family transcriptional regulator</fullName>
    </submittedName>
</protein>
<evidence type="ECO:0000313" key="2">
    <source>
        <dbReference type="EMBL" id="TWP26249.1"/>
    </source>
</evidence>
<dbReference type="SUPFAM" id="SSF47413">
    <property type="entry name" value="lambda repressor-like DNA-binding domains"/>
    <property type="match status" value="1"/>
</dbReference>
<dbReference type="RefSeq" id="WP_146293600.1">
    <property type="nucleotide sequence ID" value="NZ_SELH01000026.1"/>
</dbReference>
<dbReference type="Pfam" id="PF01381">
    <property type="entry name" value="HTH_3"/>
    <property type="match status" value="1"/>
</dbReference>
<dbReference type="InterPro" id="IPR001387">
    <property type="entry name" value="Cro/C1-type_HTH"/>
</dbReference>
<dbReference type="PROSITE" id="PS50943">
    <property type="entry name" value="HTH_CROC1"/>
    <property type="match status" value="1"/>
</dbReference>
<evidence type="ECO:0000313" key="3">
    <source>
        <dbReference type="Proteomes" id="UP000319499"/>
    </source>
</evidence>
<dbReference type="AlphaFoldDB" id="A0A563D858"/>
<dbReference type="EMBL" id="SELH01000026">
    <property type="protein sequence ID" value="TWP26249.1"/>
    <property type="molecule type" value="Genomic_DNA"/>
</dbReference>
<sequence>MDIDKRIITLIELLGLSPGEFADKINVQRSSISHITSARNKPSLDFLERTLSVFPEINSDWLILGKGKPLKNKEEEIDKKKNILKNNIIEQPTLFTTVVDNSESKKNYKSNSYNLVDIDEEKNNVNSKIDSTPKEDLPRFSQLNSKKKINRILFFYEDGTFEVYES</sequence>
<gene>
    <name evidence="2" type="ORF">ETU09_11180</name>
</gene>